<sequence length="103" mass="12541">MSERCQGREFDPPMEQRVLVRHILRKTLIYRCCRSVFRTLEFMAERGVELHWRSWLARGTYMSERCQGREFDPPMEQRVLVRHILRKTLIYRYYVVAEACSVL</sequence>
<reference evidence="2" key="1">
    <citation type="submission" date="2016-11" db="UniProtKB">
        <authorList>
            <consortium name="WormBaseParasite"/>
        </authorList>
    </citation>
    <scope>IDENTIFICATION</scope>
</reference>
<protein>
    <submittedName>
        <fullName evidence="2">Transposase</fullName>
    </submittedName>
</protein>
<organism evidence="1 2">
    <name type="scientific">Heterorhabditis bacteriophora</name>
    <name type="common">Entomopathogenic nematode worm</name>
    <dbReference type="NCBI Taxonomy" id="37862"/>
    <lineage>
        <taxon>Eukaryota</taxon>
        <taxon>Metazoa</taxon>
        <taxon>Ecdysozoa</taxon>
        <taxon>Nematoda</taxon>
        <taxon>Chromadorea</taxon>
        <taxon>Rhabditida</taxon>
        <taxon>Rhabditina</taxon>
        <taxon>Rhabditomorpha</taxon>
        <taxon>Strongyloidea</taxon>
        <taxon>Heterorhabditidae</taxon>
        <taxon>Heterorhabditis</taxon>
    </lineage>
</organism>
<proteinExistence type="predicted"/>
<accession>A0A1I7X624</accession>
<evidence type="ECO:0000313" key="1">
    <source>
        <dbReference type="Proteomes" id="UP000095283"/>
    </source>
</evidence>
<dbReference type="Proteomes" id="UP000095283">
    <property type="component" value="Unplaced"/>
</dbReference>
<dbReference type="WBParaSite" id="Hba_12843">
    <property type="protein sequence ID" value="Hba_12843"/>
    <property type="gene ID" value="Hba_12843"/>
</dbReference>
<dbReference type="AlphaFoldDB" id="A0A1I7X624"/>
<evidence type="ECO:0000313" key="2">
    <source>
        <dbReference type="WBParaSite" id="Hba_12843"/>
    </source>
</evidence>
<keyword evidence="1" id="KW-1185">Reference proteome</keyword>
<name>A0A1I7X624_HETBA</name>